<sequence length="245" mass="28138">MHISDSNSLHRHNFHQSTLQPTTRRTQRRAADYRSVILNTPMTSCSPLQQLSELTPSVGFLKLATAVNGVPLFEIFLRVNKMDKYKQQVPILKHLILFTTRINIFFDKITNISWWASRSYSGRTKCLAPILACGTIRSTSRREQHILKIDRKVTLTYDFLVFFPILSLHGDESGKHFNQGFFLLSSTAFSELLDNSLDELQETWKINDIIVVDDTTYVSHTLKFVFLRGFARIHLSSEAIFAAID</sequence>
<accession>A0A9I9E7T0</accession>
<proteinExistence type="predicted"/>
<evidence type="ECO:0000256" key="1">
    <source>
        <dbReference type="SAM" id="MobiDB-lite"/>
    </source>
</evidence>
<dbReference type="AlphaFoldDB" id="A0A9I9E7T0"/>
<organism evidence="2">
    <name type="scientific">Cucumis melo</name>
    <name type="common">Muskmelon</name>
    <dbReference type="NCBI Taxonomy" id="3656"/>
    <lineage>
        <taxon>Eukaryota</taxon>
        <taxon>Viridiplantae</taxon>
        <taxon>Streptophyta</taxon>
        <taxon>Embryophyta</taxon>
        <taxon>Tracheophyta</taxon>
        <taxon>Spermatophyta</taxon>
        <taxon>Magnoliopsida</taxon>
        <taxon>eudicotyledons</taxon>
        <taxon>Gunneridae</taxon>
        <taxon>Pentapetalae</taxon>
        <taxon>rosids</taxon>
        <taxon>fabids</taxon>
        <taxon>Cucurbitales</taxon>
        <taxon>Cucurbitaceae</taxon>
        <taxon>Benincaseae</taxon>
        <taxon>Cucumis</taxon>
    </lineage>
</organism>
<reference evidence="2" key="1">
    <citation type="submission" date="2023-03" db="UniProtKB">
        <authorList>
            <consortium name="EnsemblPlants"/>
        </authorList>
    </citation>
    <scope>IDENTIFICATION</scope>
</reference>
<dbReference type="EnsemblPlants" id="MELO3C029991.2.1">
    <property type="protein sequence ID" value="MELO3C029991.2.1"/>
    <property type="gene ID" value="MELO3C029991.2"/>
</dbReference>
<protein>
    <submittedName>
        <fullName evidence="2">Uncharacterized protein</fullName>
    </submittedName>
</protein>
<name>A0A9I9E7T0_CUCME</name>
<dbReference type="Gramene" id="MELO3C029991.2.1">
    <property type="protein sequence ID" value="MELO3C029991.2.1"/>
    <property type="gene ID" value="MELO3C029991.2"/>
</dbReference>
<evidence type="ECO:0000313" key="2">
    <source>
        <dbReference type="EnsemblPlants" id="MELO3C029991.2.1"/>
    </source>
</evidence>
<feature type="region of interest" description="Disordered" evidence="1">
    <location>
        <begin position="1"/>
        <end position="27"/>
    </location>
</feature>